<evidence type="ECO:0000313" key="3">
    <source>
        <dbReference type="Proteomes" id="UP000516380"/>
    </source>
</evidence>
<evidence type="ECO:0000256" key="1">
    <source>
        <dbReference type="SAM" id="MobiDB-lite"/>
    </source>
</evidence>
<dbReference type="EMBL" id="AP023343">
    <property type="protein sequence ID" value="BCI87764.1"/>
    <property type="molecule type" value="Genomic_DNA"/>
</dbReference>
<gene>
    <name evidence="2" type="ORF">NIIDMKKI_29700</name>
</gene>
<keyword evidence="3" id="KW-1185">Reference proteome</keyword>
<protein>
    <submittedName>
        <fullName evidence="2">Uncharacterized protein</fullName>
    </submittedName>
</protein>
<name>A0A7G1IBE6_MYCKA</name>
<dbReference type="AlphaFoldDB" id="A0A7G1IBE6"/>
<sequence length="74" mass="7623">MTGGPGASFPVDTVHHIGSTGHDPDGHAAAKDLGVADDIRCDTEVCRRAAGMDAEPGEHLVEGQQHILRPGDVA</sequence>
<reference evidence="2 3" key="1">
    <citation type="submission" date="2020-07" db="EMBL/GenBank/DDBJ databases">
        <title>Mycobacterium kansasii (former subtype) with zoonotic potential isolated from diseased indoor pet cat, Japan.</title>
        <authorList>
            <person name="Fukano H."/>
            <person name="Terazono T."/>
            <person name="Hoshino Y."/>
        </authorList>
    </citation>
    <scope>NUCLEOTIDE SEQUENCE [LARGE SCALE GENOMIC DNA]</scope>
    <source>
        <strain evidence="2 3">Kuro-I</strain>
    </source>
</reference>
<evidence type="ECO:0000313" key="2">
    <source>
        <dbReference type="EMBL" id="BCI87764.1"/>
    </source>
</evidence>
<dbReference type="Proteomes" id="UP000516380">
    <property type="component" value="Chromosome"/>
</dbReference>
<feature type="region of interest" description="Disordered" evidence="1">
    <location>
        <begin position="1"/>
        <end position="31"/>
    </location>
</feature>
<proteinExistence type="predicted"/>
<organism evidence="2 3">
    <name type="scientific">Mycobacterium kansasii</name>
    <dbReference type="NCBI Taxonomy" id="1768"/>
    <lineage>
        <taxon>Bacteria</taxon>
        <taxon>Bacillati</taxon>
        <taxon>Actinomycetota</taxon>
        <taxon>Actinomycetes</taxon>
        <taxon>Mycobacteriales</taxon>
        <taxon>Mycobacteriaceae</taxon>
        <taxon>Mycobacterium</taxon>
    </lineage>
</organism>
<accession>A0A7G1IBE6</accession>